<reference evidence="1" key="1">
    <citation type="submission" date="2021-11" db="EMBL/GenBank/DDBJ databases">
        <authorList>
            <person name="Schell T."/>
        </authorList>
    </citation>
    <scope>NUCLEOTIDE SEQUENCE</scope>
    <source>
        <strain evidence="1">M5</strain>
    </source>
</reference>
<proteinExistence type="predicted"/>
<sequence length="111" mass="12708">MAAYMCIASNDVPPAVSKRVPLNVNCKSQHFRLNSFIAITILSSSFSHLMMRIIEINRERLVHHHSRSGARFHKTLPNSRPRSTDHHYLQSLLHIQFSESGASISFSFLNY</sequence>
<evidence type="ECO:0000313" key="2">
    <source>
        <dbReference type="Proteomes" id="UP000789390"/>
    </source>
</evidence>
<comment type="caution">
    <text evidence="1">The sequence shown here is derived from an EMBL/GenBank/DDBJ whole genome shotgun (WGS) entry which is preliminary data.</text>
</comment>
<dbReference type="Proteomes" id="UP000789390">
    <property type="component" value="Unassembled WGS sequence"/>
</dbReference>
<protein>
    <submittedName>
        <fullName evidence="1">Uncharacterized protein</fullName>
    </submittedName>
</protein>
<gene>
    <name evidence="1" type="ORF">DGAL_LOCUS3407</name>
</gene>
<dbReference type="EMBL" id="CAKKLH010000052">
    <property type="protein sequence ID" value="CAH0101106.1"/>
    <property type="molecule type" value="Genomic_DNA"/>
</dbReference>
<keyword evidence="2" id="KW-1185">Reference proteome</keyword>
<dbReference type="OrthoDB" id="10012075at2759"/>
<accession>A0A8J2WE13</accession>
<evidence type="ECO:0000313" key="1">
    <source>
        <dbReference type="EMBL" id="CAH0101106.1"/>
    </source>
</evidence>
<dbReference type="AlphaFoldDB" id="A0A8J2WE13"/>
<name>A0A8J2WE13_9CRUS</name>
<organism evidence="1 2">
    <name type="scientific">Daphnia galeata</name>
    <dbReference type="NCBI Taxonomy" id="27404"/>
    <lineage>
        <taxon>Eukaryota</taxon>
        <taxon>Metazoa</taxon>
        <taxon>Ecdysozoa</taxon>
        <taxon>Arthropoda</taxon>
        <taxon>Crustacea</taxon>
        <taxon>Branchiopoda</taxon>
        <taxon>Diplostraca</taxon>
        <taxon>Cladocera</taxon>
        <taxon>Anomopoda</taxon>
        <taxon>Daphniidae</taxon>
        <taxon>Daphnia</taxon>
    </lineage>
</organism>